<keyword evidence="2" id="KW-0507">mRNA processing</keyword>
<gene>
    <name evidence="17" type="primary">DDX23</name>
    <name evidence="17" type="ORF">HK099_006205</name>
</gene>
<evidence type="ECO:0000313" key="18">
    <source>
        <dbReference type="Proteomes" id="UP001211065"/>
    </source>
</evidence>
<proteinExistence type="inferred from homology"/>
<dbReference type="Pfam" id="PF00271">
    <property type="entry name" value="Helicase_C"/>
    <property type="match status" value="1"/>
</dbReference>
<evidence type="ECO:0000256" key="13">
    <source>
        <dbReference type="SAM" id="MobiDB-lite"/>
    </source>
</evidence>
<dbReference type="AlphaFoldDB" id="A0AAD5U1G2"/>
<accession>A0AAD5U1G2</accession>
<evidence type="ECO:0000256" key="2">
    <source>
        <dbReference type="ARBA" id="ARBA00022664"/>
    </source>
</evidence>
<keyword evidence="7" id="KW-0508">mRNA splicing</keyword>
<evidence type="ECO:0000313" key="17">
    <source>
        <dbReference type="EMBL" id="KAJ3215786.1"/>
    </source>
</evidence>
<feature type="domain" description="Helicase ATP-binding" evidence="14">
    <location>
        <begin position="417"/>
        <end position="613"/>
    </location>
</feature>
<feature type="region of interest" description="Disordered" evidence="13">
    <location>
        <begin position="1"/>
        <end position="85"/>
    </location>
</feature>
<dbReference type="CDD" id="cd17945">
    <property type="entry name" value="DEADc_DDX23"/>
    <property type="match status" value="1"/>
</dbReference>
<keyword evidence="4 12" id="KW-0378">Hydrolase</keyword>
<dbReference type="GO" id="GO:0005524">
    <property type="term" value="F:ATP binding"/>
    <property type="evidence" value="ECO:0007669"/>
    <property type="project" value="UniProtKB-KW"/>
</dbReference>
<dbReference type="SMART" id="SM00490">
    <property type="entry name" value="HELICc"/>
    <property type="match status" value="1"/>
</dbReference>
<dbReference type="InterPro" id="IPR057479">
    <property type="entry name" value="PRP28/DDX23-like_helical"/>
</dbReference>
<sequence length="779" mass="89908">MSSRTKDDNYRDSRRRERSPNDRRRDERSRSRSRDSKYIALRYDRDRRDRDRDRRDYDDREYTRRDKNYDEKRSNDKEIDEKRKAADLWKQEREKRLKENTLNLTESVSKVESEANSTVNEIKPKREPISVEDLLKKRNMEKVEKEKVVFLSKEQRAKLALEKREAQVEELRRKQEESIKLNKEFLKNAAIEAAKINSSRYGSSRERNEQRRIEAEKKKKREEDGELSESELQTIRDRYIGAEKKKRKIRKMNEKKFVFDWAADEDTSTKTNLNKHELNLLGKGTIAGLDPMEQYKKRSGFYAKVQKERSLMQIEEEKKSKEEGETVSKNAVVEIDFNKSFERGNVFDERHWSEKKLSEMKERDWRIFKEDYNISCKGGKIPHPIRSWEESTISGTLLHVIEKVGYTKPSPIQRQAIPIGLQNRDIIGIAETGSGKTASFLIPMLEFILKLPPLTDKNSPYALILAPTRELALQIEQETLNFLPLGVSIIGGHSVIEQSMSMNEGVHIIIGTPGRMKDLLENHLIVLHQCTYVVMDEADKMIDMGFELDVNYILDAIPLSNIKPDDDAAEDPIALREKLGLKTIFRQTVMFSATMPTLVEKLAKKYMRRPAVVTIGTAGQAVDKIEQRVEMMGEDRKKQRLIEILNSGEFKPPMIVFVNQKKGCDSLSKAMNNLGFNTTILHGSKSQEQRESSLRGLKDGTKDVLVATDVASRGIDVKKVSVVINYDMAKDIESYTHRIGRTARAGESGVAITFISPQDEGVYFDLRHLLLKSGSKIPP</sequence>
<dbReference type="InterPro" id="IPR001650">
    <property type="entry name" value="Helicase_C-like"/>
</dbReference>
<evidence type="ECO:0000259" key="14">
    <source>
        <dbReference type="PROSITE" id="PS51192"/>
    </source>
</evidence>
<dbReference type="PROSITE" id="PS51195">
    <property type="entry name" value="Q_MOTIF"/>
    <property type="match status" value="1"/>
</dbReference>
<dbReference type="InterPro" id="IPR000629">
    <property type="entry name" value="RNA-helicase_DEAD-box_CS"/>
</dbReference>
<reference evidence="17" key="1">
    <citation type="submission" date="2020-05" db="EMBL/GenBank/DDBJ databases">
        <title>Phylogenomic resolution of chytrid fungi.</title>
        <authorList>
            <person name="Stajich J.E."/>
            <person name="Amses K."/>
            <person name="Simmons R."/>
            <person name="Seto K."/>
            <person name="Myers J."/>
            <person name="Bonds A."/>
            <person name="Quandt C.A."/>
            <person name="Barry K."/>
            <person name="Liu P."/>
            <person name="Grigoriev I."/>
            <person name="Longcore J.E."/>
            <person name="James T.Y."/>
        </authorList>
    </citation>
    <scope>NUCLEOTIDE SEQUENCE</scope>
    <source>
        <strain evidence="17">JEL0476</strain>
    </source>
</reference>
<dbReference type="GO" id="GO:0003676">
    <property type="term" value="F:nucleic acid binding"/>
    <property type="evidence" value="ECO:0007669"/>
    <property type="project" value="InterPro"/>
</dbReference>
<dbReference type="CDD" id="cd18787">
    <property type="entry name" value="SF2_C_DEAD"/>
    <property type="match status" value="1"/>
</dbReference>
<evidence type="ECO:0000259" key="16">
    <source>
        <dbReference type="PROSITE" id="PS51195"/>
    </source>
</evidence>
<organism evidence="17 18">
    <name type="scientific">Clydaea vesicula</name>
    <dbReference type="NCBI Taxonomy" id="447962"/>
    <lineage>
        <taxon>Eukaryota</taxon>
        <taxon>Fungi</taxon>
        <taxon>Fungi incertae sedis</taxon>
        <taxon>Chytridiomycota</taxon>
        <taxon>Chytridiomycota incertae sedis</taxon>
        <taxon>Chytridiomycetes</taxon>
        <taxon>Lobulomycetales</taxon>
        <taxon>Lobulomycetaceae</taxon>
        <taxon>Clydaea</taxon>
    </lineage>
</organism>
<dbReference type="GO" id="GO:0003724">
    <property type="term" value="F:RNA helicase activity"/>
    <property type="evidence" value="ECO:0007669"/>
    <property type="project" value="UniProtKB-EC"/>
</dbReference>
<evidence type="ECO:0000256" key="6">
    <source>
        <dbReference type="ARBA" id="ARBA00022840"/>
    </source>
</evidence>
<dbReference type="Gene3D" id="3.40.50.300">
    <property type="entry name" value="P-loop containing nucleotide triphosphate hydrolases"/>
    <property type="match status" value="2"/>
</dbReference>
<evidence type="ECO:0000256" key="11">
    <source>
        <dbReference type="PROSITE-ProRule" id="PRU00552"/>
    </source>
</evidence>
<evidence type="ECO:0000256" key="7">
    <source>
        <dbReference type="ARBA" id="ARBA00023187"/>
    </source>
</evidence>
<evidence type="ECO:0000256" key="5">
    <source>
        <dbReference type="ARBA" id="ARBA00022806"/>
    </source>
</evidence>
<dbReference type="PROSITE" id="PS00039">
    <property type="entry name" value="DEAD_ATP_HELICASE"/>
    <property type="match status" value="1"/>
</dbReference>
<keyword evidence="5 12" id="KW-0347">Helicase</keyword>
<dbReference type="EC" id="3.6.4.13" evidence="1"/>
<feature type="compositionally biased region" description="Basic and acidic residues" evidence="13">
    <location>
        <begin position="203"/>
        <end position="223"/>
    </location>
</feature>
<keyword evidence="6 12" id="KW-0067">ATP-binding</keyword>
<dbReference type="GO" id="GO:0016787">
    <property type="term" value="F:hydrolase activity"/>
    <property type="evidence" value="ECO:0007669"/>
    <property type="project" value="UniProtKB-KW"/>
</dbReference>
<comment type="caution">
    <text evidence="17">The sequence shown here is derived from an EMBL/GenBank/DDBJ whole genome shotgun (WGS) entry which is preliminary data.</text>
</comment>
<dbReference type="SUPFAM" id="SSF52540">
    <property type="entry name" value="P-loop containing nucleoside triphosphate hydrolases"/>
    <property type="match status" value="1"/>
</dbReference>
<dbReference type="InterPro" id="IPR014001">
    <property type="entry name" value="Helicase_ATP-bd"/>
</dbReference>
<dbReference type="Pfam" id="PF25430">
    <property type="entry name" value="DDX23"/>
    <property type="match status" value="1"/>
</dbReference>
<feature type="non-terminal residue" evidence="17">
    <location>
        <position position="1"/>
    </location>
</feature>
<keyword evidence="3 12" id="KW-0547">Nucleotide-binding</keyword>
<name>A0AAD5U1G2_9FUNG</name>
<comment type="catalytic activity">
    <reaction evidence="10">
        <text>ATP + H2O = ADP + phosphate + H(+)</text>
        <dbReference type="Rhea" id="RHEA:13065"/>
        <dbReference type="ChEBI" id="CHEBI:15377"/>
        <dbReference type="ChEBI" id="CHEBI:15378"/>
        <dbReference type="ChEBI" id="CHEBI:30616"/>
        <dbReference type="ChEBI" id="CHEBI:43474"/>
        <dbReference type="ChEBI" id="CHEBI:456216"/>
        <dbReference type="EC" id="3.6.4.13"/>
    </reaction>
</comment>
<feature type="region of interest" description="Disordered" evidence="13">
    <location>
        <begin position="199"/>
        <end position="227"/>
    </location>
</feature>
<dbReference type="GO" id="GO:0008380">
    <property type="term" value="P:RNA splicing"/>
    <property type="evidence" value="ECO:0007669"/>
    <property type="project" value="UniProtKB-KW"/>
</dbReference>
<evidence type="ECO:0000259" key="15">
    <source>
        <dbReference type="PROSITE" id="PS51194"/>
    </source>
</evidence>
<feature type="domain" description="DEAD-box RNA helicase Q" evidence="16">
    <location>
        <begin position="386"/>
        <end position="414"/>
    </location>
</feature>
<evidence type="ECO:0000256" key="10">
    <source>
        <dbReference type="ARBA" id="ARBA00047984"/>
    </source>
</evidence>
<dbReference type="InterPro" id="IPR011545">
    <property type="entry name" value="DEAD/DEAH_box_helicase_dom"/>
</dbReference>
<evidence type="ECO:0000256" key="1">
    <source>
        <dbReference type="ARBA" id="ARBA00012552"/>
    </source>
</evidence>
<dbReference type="PROSITE" id="PS51192">
    <property type="entry name" value="HELICASE_ATP_BIND_1"/>
    <property type="match status" value="1"/>
</dbReference>
<comment type="similarity">
    <text evidence="8">Belongs to the DEAD box helicase family. DDX23/PRP28 subfamily.</text>
</comment>
<evidence type="ECO:0000256" key="3">
    <source>
        <dbReference type="ARBA" id="ARBA00022741"/>
    </source>
</evidence>
<dbReference type="Proteomes" id="UP001211065">
    <property type="component" value="Unassembled WGS sequence"/>
</dbReference>
<evidence type="ECO:0000256" key="8">
    <source>
        <dbReference type="ARBA" id="ARBA00037954"/>
    </source>
</evidence>
<dbReference type="Pfam" id="PF00270">
    <property type="entry name" value="DEAD"/>
    <property type="match status" value="1"/>
</dbReference>
<feature type="short sequence motif" description="Q motif" evidence="11">
    <location>
        <begin position="386"/>
        <end position="414"/>
    </location>
</feature>
<feature type="domain" description="Helicase C-terminal" evidence="15">
    <location>
        <begin position="624"/>
        <end position="779"/>
    </location>
</feature>
<dbReference type="InterPro" id="IPR027417">
    <property type="entry name" value="P-loop_NTPase"/>
</dbReference>
<keyword evidence="18" id="KW-1185">Reference proteome</keyword>
<evidence type="ECO:0000256" key="9">
    <source>
        <dbReference type="ARBA" id="ARBA00038719"/>
    </source>
</evidence>
<dbReference type="GO" id="GO:0006397">
    <property type="term" value="P:mRNA processing"/>
    <property type="evidence" value="ECO:0007669"/>
    <property type="project" value="UniProtKB-KW"/>
</dbReference>
<protein>
    <recommendedName>
        <fullName evidence="1">RNA helicase</fullName>
        <ecNumber evidence="1">3.6.4.13</ecNumber>
    </recommendedName>
</protein>
<dbReference type="PANTHER" id="PTHR47958">
    <property type="entry name" value="ATP-DEPENDENT RNA HELICASE DBP3"/>
    <property type="match status" value="1"/>
</dbReference>
<dbReference type="SMART" id="SM00487">
    <property type="entry name" value="DEXDc"/>
    <property type="match status" value="1"/>
</dbReference>
<dbReference type="PROSITE" id="PS51194">
    <property type="entry name" value="HELICASE_CTER"/>
    <property type="match status" value="1"/>
</dbReference>
<evidence type="ECO:0000256" key="4">
    <source>
        <dbReference type="ARBA" id="ARBA00022801"/>
    </source>
</evidence>
<evidence type="ECO:0000256" key="12">
    <source>
        <dbReference type="RuleBase" id="RU000492"/>
    </source>
</evidence>
<dbReference type="EMBL" id="JADGJW010000520">
    <property type="protein sequence ID" value="KAJ3215786.1"/>
    <property type="molecule type" value="Genomic_DNA"/>
</dbReference>
<dbReference type="InterPro" id="IPR014014">
    <property type="entry name" value="RNA_helicase_DEAD_Q_motif"/>
</dbReference>
<comment type="subunit">
    <text evidence="9">Component of the U5 snRNP complex.</text>
</comment>